<evidence type="ECO:0000313" key="3">
    <source>
        <dbReference type="Proteomes" id="UP000192330"/>
    </source>
</evidence>
<evidence type="ECO:0000313" key="2">
    <source>
        <dbReference type="EMBL" id="SMC78207.1"/>
    </source>
</evidence>
<gene>
    <name evidence="2" type="ORF">SAMN06295998_105137</name>
</gene>
<accession>A0A1W2BYY6</accession>
<proteinExistence type="predicted"/>
<dbReference type="Proteomes" id="UP000192330">
    <property type="component" value="Unassembled WGS sequence"/>
</dbReference>
<name>A0A1W2BYY6_9RHOB</name>
<evidence type="ECO:0000256" key="1">
    <source>
        <dbReference type="SAM" id="MobiDB-lite"/>
    </source>
</evidence>
<dbReference type="AlphaFoldDB" id="A0A1W2BYY6"/>
<organism evidence="2 3">
    <name type="scientific">Primorskyibacter flagellatus</name>
    <dbReference type="NCBI Taxonomy" id="1387277"/>
    <lineage>
        <taxon>Bacteria</taxon>
        <taxon>Pseudomonadati</taxon>
        <taxon>Pseudomonadota</taxon>
        <taxon>Alphaproteobacteria</taxon>
        <taxon>Rhodobacterales</taxon>
        <taxon>Roseobacteraceae</taxon>
        <taxon>Primorskyibacter</taxon>
    </lineage>
</organism>
<keyword evidence="3" id="KW-1185">Reference proteome</keyword>
<reference evidence="2 3" key="1">
    <citation type="submission" date="2017-04" db="EMBL/GenBank/DDBJ databases">
        <authorList>
            <person name="Afonso C.L."/>
            <person name="Miller P.J."/>
            <person name="Scott M.A."/>
            <person name="Spackman E."/>
            <person name="Goraichik I."/>
            <person name="Dimitrov K.M."/>
            <person name="Suarez D.L."/>
            <person name="Swayne D.E."/>
        </authorList>
    </citation>
    <scope>NUCLEOTIDE SEQUENCE [LARGE SCALE GENOMIC DNA]</scope>
    <source>
        <strain evidence="2 3">CGMCC 1.12644</strain>
    </source>
</reference>
<dbReference type="RefSeq" id="WP_143514548.1">
    <property type="nucleotide sequence ID" value="NZ_FWYD01000005.1"/>
</dbReference>
<protein>
    <submittedName>
        <fullName evidence="2">Uncharacterized protein</fullName>
    </submittedName>
</protein>
<sequence>MPESTGWTRRRTLKCTASFVIGHRHAEGIDRRRFGVGNNSVRPLSTFGTLMASPSFRVPKKQVCRGRETRQNAPRRRSAQHASRISERPRAVGRPLARRFQKQNVLVQATKTSFAECVAFAEIPDHRREAVAVISTDHSASLALTFAIHAVIVRIVMPNDLHICVANLAFEGTMFTMSNDNMNRDVLASARNIEVQNRTLQEFGRSDQETGTNVKEYIYV</sequence>
<dbReference type="OrthoDB" id="9814676at2"/>
<dbReference type="STRING" id="1387277.SAMN06295998_105137"/>
<dbReference type="EMBL" id="FWYD01000005">
    <property type="protein sequence ID" value="SMC78207.1"/>
    <property type="molecule type" value="Genomic_DNA"/>
</dbReference>
<feature type="region of interest" description="Disordered" evidence="1">
    <location>
        <begin position="64"/>
        <end position="92"/>
    </location>
</feature>